<feature type="signal peptide" evidence="1">
    <location>
        <begin position="1"/>
        <end position="21"/>
    </location>
</feature>
<organism evidence="4 5">
    <name type="scientific">Pseudoalteromonas qingdaonensis</name>
    <dbReference type="NCBI Taxonomy" id="3131913"/>
    <lineage>
        <taxon>Bacteria</taxon>
        <taxon>Pseudomonadati</taxon>
        <taxon>Pseudomonadota</taxon>
        <taxon>Gammaproteobacteria</taxon>
        <taxon>Alteromonadales</taxon>
        <taxon>Pseudoalteromonadaceae</taxon>
        <taxon>Pseudoalteromonas</taxon>
    </lineage>
</organism>
<keyword evidence="5" id="KW-1185">Reference proteome</keyword>
<evidence type="ECO:0000259" key="2">
    <source>
        <dbReference type="Pfam" id="PF16024"/>
    </source>
</evidence>
<evidence type="ECO:0000313" key="5">
    <source>
        <dbReference type="Proteomes" id="UP001447008"/>
    </source>
</evidence>
<keyword evidence="1" id="KW-0732">Signal</keyword>
<proteinExistence type="predicted"/>
<evidence type="ECO:0000313" key="4">
    <source>
        <dbReference type="EMBL" id="MEM0515629.1"/>
    </source>
</evidence>
<comment type="caution">
    <text evidence="4">The sequence shown here is derived from an EMBL/GenBank/DDBJ whole genome shotgun (WGS) entry which is preliminary data.</text>
</comment>
<dbReference type="Pfam" id="PF16024">
    <property type="entry name" value="DUF4785_1st"/>
    <property type="match status" value="1"/>
</dbReference>
<protein>
    <submittedName>
        <fullName evidence="4">DUF4785 domain-containing protein</fullName>
    </submittedName>
</protein>
<feature type="domain" description="DUF4785" evidence="3">
    <location>
        <begin position="282"/>
        <end position="361"/>
    </location>
</feature>
<evidence type="ECO:0000256" key="1">
    <source>
        <dbReference type="SAM" id="SignalP"/>
    </source>
</evidence>
<reference evidence="4 5" key="1">
    <citation type="submission" date="2024-03" db="EMBL/GenBank/DDBJ databases">
        <title>Pseudoalteromonas qingdaonensis sp. nov., isolated from the intestines of marine benthic organisms.</title>
        <authorList>
            <person name="Lin X."/>
            <person name="Fang S."/>
            <person name="Hu X."/>
        </authorList>
    </citation>
    <scope>NUCLEOTIDE SEQUENCE [LARGE SCALE GENOMIC DNA]</scope>
    <source>
        <strain evidence="4 5">YIC-827</strain>
    </source>
</reference>
<gene>
    <name evidence="4" type="ORF">WCN91_09440</name>
</gene>
<sequence length="366" mass="40292">MMKKLTTVCALMMLTSTGAMADAANGQTVYQFPQVQTTPTAPLKSLEKSSVEYWQQVSGKELKQGVPVFVNQADHLIRIAPKARFENGEVIKPYDLQLDKFSVKDTQSQRALPVQAIAAREQMQQAGFNDGSIGLKLGQINGKGKPMLQTSQGLNDQDTYLVHVIEKGSSNALKARTQFTLAEHQQRLGLELNLGQTKLQDKNVQLKLHSPTGEQIDVQYKGGEAIFAQPLTYLGAANGYYELEASVDTQVNGQKVKRSVKMPFVHSMQTISIHDAKVQALGANQYQASVPVEVTDTGRYAIRATLTGRADNGERIRLATVEVAKELEGYGQFLMPFSATQGANAPYRLVDIELTDQTRMLKFTPQ</sequence>
<name>A0ABU9MZ38_9GAMM</name>
<dbReference type="Proteomes" id="UP001447008">
    <property type="component" value="Unassembled WGS sequence"/>
</dbReference>
<feature type="domain" description="DUF4785" evidence="2">
    <location>
        <begin position="38"/>
        <end position="166"/>
    </location>
</feature>
<dbReference type="InterPro" id="IPR031979">
    <property type="entry name" value="DUF4785_N"/>
</dbReference>
<evidence type="ECO:0000259" key="3">
    <source>
        <dbReference type="Pfam" id="PF20943"/>
    </source>
</evidence>
<dbReference type="Gene3D" id="2.60.120.1370">
    <property type="match status" value="1"/>
</dbReference>
<dbReference type="EMBL" id="JBCGCU010000009">
    <property type="protein sequence ID" value="MEM0515629.1"/>
    <property type="molecule type" value="Genomic_DNA"/>
</dbReference>
<dbReference type="Gene3D" id="2.60.40.3870">
    <property type="entry name" value="Uncharacterised protein PF16024, DUF4785"/>
    <property type="match status" value="1"/>
</dbReference>
<feature type="chain" id="PRO_5045059008" evidence="1">
    <location>
        <begin position="22"/>
        <end position="366"/>
    </location>
</feature>
<dbReference type="InterPro" id="IPR048295">
    <property type="entry name" value="DUF4785_C"/>
</dbReference>
<dbReference type="Pfam" id="PF20943">
    <property type="entry name" value="DUF4785_3rd"/>
    <property type="match status" value="1"/>
</dbReference>
<dbReference type="RefSeq" id="WP_342678434.1">
    <property type="nucleotide sequence ID" value="NZ_JBCGCU010000009.1"/>
</dbReference>
<accession>A0ABU9MZ38</accession>